<evidence type="ECO:0000256" key="1">
    <source>
        <dbReference type="SAM" id="Coils"/>
    </source>
</evidence>
<dbReference type="AlphaFoldDB" id="A0A8J2S7F8"/>
<name>A0A8J2S7F8_9STRA</name>
<protein>
    <submittedName>
        <fullName evidence="3">Uncharacterized protein</fullName>
    </submittedName>
</protein>
<feature type="compositionally biased region" description="Basic and acidic residues" evidence="2">
    <location>
        <begin position="59"/>
        <end position="68"/>
    </location>
</feature>
<feature type="non-terminal residue" evidence="3">
    <location>
        <position position="1"/>
    </location>
</feature>
<feature type="compositionally biased region" description="Basic and acidic residues" evidence="2">
    <location>
        <begin position="449"/>
        <end position="463"/>
    </location>
</feature>
<sequence length="505" mass="56348">MRRTGANAWPARAPKAPLRFADEEQYNTERAPSHIAYGAAESESDDDDSAQPGAITGEEFVKQEKKAAEAAGISSKRADAPVYKHDARAKKVRLPPGWTASKPDEVEQYLKNLTKPQLNEIVRLHGYAFFSGGWVQSVGQASAKKWFLDHGLVVGPWHKPGFPGMCNSEALAQQRFQKAAQEENDKRSEDATFDRLGDLGLPKEDLSHEAQYASLVKDELVTEAFLRGEDMPKGADAKTKKVNEWFPHKVADCIDCGRRRKLVRVEHANGGPDDGKRRKPPCPEDNKGERAAFDVYADALYKMGEAATSTLYEDVIGVRLAYAQRPGASAEDKTLLAMGRRAAAEATVLEDREALRYASSLRGRRVCNDLGPTLEEARAAFEKKEEARMADERRKMREWEAKAAERAALPPVKVGTRVVIKETGARGVVQRTTGSGSWYHVQLGGETDTRGYRRGHLEIDTRKPAARNRPRRSARLRSRRASRRRRRRSRGSSRSAKSSYKLHLC</sequence>
<evidence type="ECO:0000313" key="3">
    <source>
        <dbReference type="EMBL" id="CAH0366878.1"/>
    </source>
</evidence>
<feature type="region of interest" description="Disordered" evidence="2">
    <location>
        <begin position="449"/>
        <end position="505"/>
    </location>
</feature>
<dbReference type="Proteomes" id="UP000789595">
    <property type="component" value="Unassembled WGS sequence"/>
</dbReference>
<organism evidence="3 4">
    <name type="scientific">Pelagomonas calceolata</name>
    <dbReference type="NCBI Taxonomy" id="35677"/>
    <lineage>
        <taxon>Eukaryota</taxon>
        <taxon>Sar</taxon>
        <taxon>Stramenopiles</taxon>
        <taxon>Ochrophyta</taxon>
        <taxon>Pelagophyceae</taxon>
        <taxon>Pelagomonadales</taxon>
        <taxon>Pelagomonadaceae</taxon>
        <taxon>Pelagomonas</taxon>
    </lineage>
</organism>
<evidence type="ECO:0000313" key="4">
    <source>
        <dbReference type="Proteomes" id="UP000789595"/>
    </source>
</evidence>
<gene>
    <name evidence="3" type="ORF">PECAL_1P33910</name>
</gene>
<comment type="caution">
    <text evidence="3">The sequence shown here is derived from an EMBL/GenBank/DDBJ whole genome shotgun (WGS) entry which is preliminary data.</text>
</comment>
<dbReference type="EMBL" id="CAKKNE010000001">
    <property type="protein sequence ID" value="CAH0366878.1"/>
    <property type="molecule type" value="Genomic_DNA"/>
</dbReference>
<feature type="compositionally biased region" description="Basic residues" evidence="2">
    <location>
        <begin position="464"/>
        <end position="491"/>
    </location>
</feature>
<feature type="region of interest" description="Disordered" evidence="2">
    <location>
        <begin position="25"/>
        <end position="84"/>
    </location>
</feature>
<proteinExistence type="predicted"/>
<feature type="region of interest" description="Disordered" evidence="2">
    <location>
        <begin position="1"/>
        <end position="20"/>
    </location>
</feature>
<accession>A0A8J2S7F8</accession>
<feature type="coiled-coil region" evidence="1">
    <location>
        <begin position="374"/>
        <end position="402"/>
    </location>
</feature>
<evidence type="ECO:0000256" key="2">
    <source>
        <dbReference type="SAM" id="MobiDB-lite"/>
    </source>
</evidence>
<keyword evidence="4" id="KW-1185">Reference proteome</keyword>
<reference evidence="3" key="1">
    <citation type="submission" date="2021-11" db="EMBL/GenBank/DDBJ databases">
        <authorList>
            <consortium name="Genoscope - CEA"/>
            <person name="William W."/>
        </authorList>
    </citation>
    <scope>NUCLEOTIDE SEQUENCE</scope>
</reference>
<feature type="region of interest" description="Disordered" evidence="2">
    <location>
        <begin position="265"/>
        <end position="288"/>
    </location>
</feature>
<keyword evidence="1" id="KW-0175">Coiled coil</keyword>